<protein>
    <submittedName>
        <fullName evidence="2">DUF695 domain-containing protein</fullName>
    </submittedName>
</protein>
<dbReference type="Proteomes" id="UP000432015">
    <property type="component" value="Unassembled WGS sequence"/>
</dbReference>
<name>A0A7K1LEC7_9ACTN</name>
<feature type="region of interest" description="Disordered" evidence="1">
    <location>
        <begin position="43"/>
        <end position="65"/>
    </location>
</feature>
<dbReference type="AlphaFoldDB" id="A0A7K1LEC7"/>
<evidence type="ECO:0000313" key="2">
    <source>
        <dbReference type="EMBL" id="MUN42777.1"/>
    </source>
</evidence>
<organism evidence="2 3">
    <name type="scientific">Actinomadura litoris</name>
    <dbReference type="NCBI Taxonomy" id="2678616"/>
    <lineage>
        <taxon>Bacteria</taxon>
        <taxon>Bacillati</taxon>
        <taxon>Actinomycetota</taxon>
        <taxon>Actinomycetes</taxon>
        <taxon>Streptosporangiales</taxon>
        <taxon>Thermomonosporaceae</taxon>
        <taxon>Actinomadura</taxon>
    </lineage>
</organism>
<gene>
    <name evidence="2" type="ORF">GNZ18_40240</name>
</gene>
<accession>A0A7K1LEC7</accession>
<evidence type="ECO:0000313" key="3">
    <source>
        <dbReference type="Proteomes" id="UP000432015"/>
    </source>
</evidence>
<evidence type="ECO:0000256" key="1">
    <source>
        <dbReference type="SAM" id="MobiDB-lite"/>
    </source>
</evidence>
<reference evidence="2 3" key="1">
    <citation type="submission" date="2019-11" db="EMBL/GenBank/DDBJ databases">
        <authorList>
            <person name="Cao P."/>
        </authorList>
    </citation>
    <scope>NUCLEOTIDE SEQUENCE [LARGE SCALE GENOMIC DNA]</scope>
    <source>
        <strain evidence="2 3">NEAU-AAG5</strain>
    </source>
</reference>
<comment type="caution">
    <text evidence="2">The sequence shown here is derived from an EMBL/GenBank/DDBJ whole genome shotgun (WGS) entry which is preliminary data.</text>
</comment>
<proteinExistence type="predicted"/>
<sequence>MAASTRKVIVLRAYAPPTRHCDAVSRDVRVEDRGRCPRRARACGGSRKVTERAPEREPADATTRKRRQVGIFRRPRDTPAAVPPAIAEFWDWWGQARPTIEASLAAGPEQPEPGVPGEGLSADTIEELSRRVRKIHSELQWEIGGSDDRAPSLTVTGGGDPELRGVAERWFRAAPSGAAAGGWRFHPARQADPEMLSQDLVLGDHEFDLEYVRLGMRADTDRARVHISAYHPDFLFVSEEQQLQVALHVLDWALGEDDVARWIGEVSIAIETPIDSLPPSMLPAVVEQVAEPFGEPAWLTGEGRTPRGHPKRLGARFPLHRQDYPLCDLHVAITVPYANSNPDRLPVEPSAGALRAFEKKLAKLGDRAVLAVRETGDGLRVFHLYADPDSGVIGELDQLAAAWTEGKAKVASTNDPGWRAFAPYQP</sequence>
<dbReference type="EMBL" id="WOFH01000024">
    <property type="protein sequence ID" value="MUN42777.1"/>
    <property type="molecule type" value="Genomic_DNA"/>
</dbReference>
<feature type="compositionally biased region" description="Basic and acidic residues" evidence="1">
    <location>
        <begin position="48"/>
        <end position="63"/>
    </location>
</feature>
<keyword evidence="3" id="KW-1185">Reference proteome</keyword>